<dbReference type="GO" id="GO:0005634">
    <property type="term" value="C:nucleus"/>
    <property type="evidence" value="ECO:0007669"/>
    <property type="project" value="UniProtKB-SubCell"/>
</dbReference>
<dbReference type="GO" id="GO:0003700">
    <property type="term" value="F:DNA-binding transcription factor activity"/>
    <property type="evidence" value="ECO:0007669"/>
    <property type="project" value="InterPro"/>
</dbReference>
<dbReference type="Gene3D" id="3.30.50.10">
    <property type="entry name" value="Erythroid Transcription Factor GATA-1, subunit A"/>
    <property type="match status" value="1"/>
</dbReference>
<dbReference type="SUPFAM" id="SSF57716">
    <property type="entry name" value="Glucocorticoid receptor-like (DNA-binding domain)"/>
    <property type="match status" value="1"/>
</dbReference>
<dbReference type="PROSITE" id="PS51030">
    <property type="entry name" value="NUCLEAR_REC_DBD_2"/>
    <property type="match status" value="1"/>
</dbReference>
<gene>
    <name evidence="13" type="ORF">L596_030237</name>
</gene>
<keyword evidence="14" id="KW-1185">Reference proteome</keyword>
<feature type="domain" description="NR LBD" evidence="12">
    <location>
        <begin position="158"/>
        <end position="389"/>
    </location>
</feature>
<evidence type="ECO:0000256" key="2">
    <source>
        <dbReference type="ARBA" id="ARBA00022723"/>
    </source>
</evidence>
<dbReference type="PROSITE" id="PS00031">
    <property type="entry name" value="NUCLEAR_REC_DBD_1"/>
    <property type="match status" value="1"/>
</dbReference>
<feature type="domain" description="Nuclear receptor" evidence="11">
    <location>
        <begin position="5"/>
        <end position="82"/>
    </location>
</feature>
<dbReference type="InterPro" id="IPR000536">
    <property type="entry name" value="Nucl_hrmn_rcpt_lig-bd"/>
</dbReference>
<keyword evidence="6 10" id="KW-0238">DNA-binding</keyword>
<evidence type="ECO:0000259" key="12">
    <source>
        <dbReference type="PROSITE" id="PS51843"/>
    </source>
</evidence>
<reference evidence="13 14" key="1">
    <citation type="journal article" date="2015" name="Genome Biol.">
        <title>Comparative genomics of Steinernema reveals deeply conserved gene regulatory networks.</title>
        <authorList>
            <person name="Dillman A.R."/>
            <person name="Macchietto M."/>
            <person name="Porter C.F."/>
            <person name="Rogers A."/>
            <person name="Williams B."/>
            <person name="Antoshechkin I."/>
            <person name="Lee M.M."/>
            <person name="Goodwin Z."/>
            <person name="Lu X."/>
            <person name="Lewis E.E."/>
            <person name="Goodrich-Blair H."/>
            <person name="Stock S.P."/>
            <person name="Adams B.J."/>
            <person name="Sternberg P.W."/>
            <person name="Mortazavi A."/>
        </authorList>
    </citation>
    <scope>NUCLEOTIDE SEQUENCE [LARGE SCALE GENOMIC DNA]</scope>
    <source>
        <strain evidence="13 14">ALL</strain>
    </source>
</reference>
<dbReference type="SMART" id="SM00399">
    <property type="entry name" value="ZnF_C4"/>
    <property type="match status" value="1"/>
</dbReference>
<keyword evidence="3 10" id="KW-0863">Zinc-finger</keyword>
<comment type="similarity">
    <text evidence="1 10">Belongs to the nuclear hormone receptor family.</text>
</comment>
<evidence type="ECO:0000256" key="8">
    <source>
        <dbReference type="ARBA" id="ARBA00023170"/>
    </source>
</evidence>
<accession>A0A4U5LS47</accession>
<dbReference type="CDD" id="cd06916">
    <property type="entry name" value="NR_DBD_like"/>
    <property type="match status" value="1"/>
</dbReference>
<sequence length="393" mass="45003">MLIFSDICAICGAPARCLHYGVMSCTGCKSFFRRSVVMGKVYACIDSYDGGCVINYTSRRFCQFCRFEKCVKEGMDPAGIQAADKEEAVQIVAYTRKRGRMPNNLFKDGLPPIKVNMRKLLFLENSYERLIDNLCYLESKVVELRTSTIDPVGQGYMDLPDLLKQRCQLADSHKYARPKNWPLTFNWPLQPGMPSMGKHWLLMDLILTVEFCKCFPPFCELKFEDQVALGKCVLLSSCRFSQAYYSYVEKSATFCFPDGVMPFHFHENQTQAEKDVFSGSIEPIRRFGFRKEEYLFLKAIMILNADCRDLSQEGRETIEKRRKEHSTAFLRYLQATYGSLPGASKYADAICIIRTMYEGDEKHKGMHILLEAKMKGISGHLPKLALLETVLFV</sequence>
<dbReference type="InterPro" id="IPR013088">
    <property type="entry name" value="Znf_NHR/GATA"/>
</dbReference>
<dbReference type="GO" id="GO:0008270">
    <property type="term" value="F:zinc ion binding"/>
    <property type="evidence" value="ECO:0007669"/>
    <property type="project" value="UniProtKB-KW"/>
</dbReference>
<evidence type="ECO:0000256" key="9">
    <source>
        <dbReference type="ARBA" id="ARBA00023242"/>
    </source>
</evidence>
<dbReference type="Gene3D" id="1.10.565.10">
    <property type="entry name" value="Retinoid X Receptor"/>
    <property type="match status" value="1"/>
</dbReference>
<dbReference type="PRINTS" id="PR00047">
    <property type="entry name" value="STROIDFINGER"/>
</dbReference>
<proteinExistence type="inferred from homology"/>
<keyword evidence="7 10" id="KW-0804">Transcription</keyword>
<evidence type="ECO:0000259" key="11">
    <source>
        <dbReference type="PROSITE" id="PS51030"/>
    </source>
</evidence>
<evidence type="ECO:0000256" key="10">
    <source>
        <dbReference type="RuleBase" id="RU004334"/>
    </source>
</evidence>
<dbReference type="Pfam" id="PF00105">
    <property type="entry name" value="zf-C4"/>
    <property type="match status" value="1"/>
</dbReference>
<keyword evidence="5 10" id="KW-0805">Transcription regulation</keyword>
<comment type="caution">
    <text evidence="13">The sequence shown here is derived from an EMBL/GenBank/DDBJ whole genome shotgun (WGS) entry which is preliminary data.</text>
</comment>
<keyword evidence="8 10" id="KW-0675">Receptor</keyword>
<dbReference type="Proteomes" id="UP000298663">
    <property type="component" value="Unassembled WGS sequence"/>
</dbReference>
<evidence type="ECO:0000256" key="5">
    <source>
        <dbReference type="ARBA" id="ARBA00023015"/>
    </source>
</evidence>
<dbReference type="PROSITE" id="PS51843">
    <property type="entry name" value="NR_LBD"/>
    <property type="match status" value="1"/>
</dbReference>
<dbReference type="EMBL" id="AZBU02000013">
    <property type="protein sequence ID" value="TKR58847.1"/>
    <property type="molecule type" value="Genomic_DNA"/>
</dbReference>
<dbReference type="GO" id="GO:0043565">
    <property type="term" value="F:sequence-specific DNA binding"/>
    <property type="evidence" value="ECO:0007669"/>
    <property type="project" value="InterPro"/>
</dbReference>
<dbReference type="SMART" id="SM00430">
    <property type="entry name" value="HOLI"/>
    <property type="match status" value="1"/>
</dbReference>
<dbReference type="PANTHER" id="PTHR24083">
    <property type="entry name" value="NUCLEAR HORMONE RECEPTOR"/>
    <property type="match status" value="1"/>
</dbReference>
<dbReference type="InterPro" id="IPR050274">
    <property type="entry name" value="Nuclear_hormone_rcpt_NR2"/>
</dbReference>
<organism evidence="13 14">
    <name type="scientific">Steinernema carpocapsae</name>
    <name type="common">Entomopathogenic nematode</name>
    <dbReference type="NCBI Taxonomy" id="34508"/>
    <lineage>
        <taxon>Eukaryota</taxon>
        <taxon>Metazoa</taxon>
        <taxon>Ecdysozoa</taxon>
        <taxon>Nematoda</taxon>
        <taxon>Chromadorea</taxon>
        <taxon>Rhabditida</taxon>
        <taxon>Tylenchina</taxon>
        <taxon>Panagrolaimomorpha</taxon>
        <taxon>Strongyloidoidea</taxon>
        <taxon>Steinernematidae</taxon>
        <taxon>Steinernema</taxon>
    </lineage>
</organism>
<evidence type="ECO:0000256" key="3">
    <source>
        <dbReference type="ARBA" id="ARBA00022771"/>
    </source>
</evidence>
<evidence type="ECO:0000256" key="7">
    <source>
        <dbReference type="ARBA" id="ARBA00023163"/>
    </source>
</evidence>
<dbReference type="InterPro" id="IPR001628">
    <property type="entry name" value="Znf_hrmn_rcpt"/>
</dbReference>
<evidence type="ECO:0000256" key="6">
    <source>
        <dbReference type="ARBA" id="ARBA00023125"/>
    </source>
</evidence>
<dbReference type="STRING" id="34508.A0A4U5LS47"/>
<dbReference type="SUPFAM" id="SSF48508">
    <property type="entry name" value="Nuclear receptor ligand-binding domain"/>
    <property type="match status" value="1"/>
</dbReference>
<protein>
    <recommendedName>
        <fullName evidence="15">Nuclear receptor domain-containing protein</fullName>
    </recommendedName>
</protein>
<comment type="subcellular location">
    <subcellularLocation>
        <location evidence="10">Nucleus</location>
    </subcellularLocation>
</comment>
<dbReference type="InterPro" id="IPR035500">
    <property type="entry name" value="NHR-like_dom_sf"/>
</dbReference>
<name>A0A4U5LS47_STECR</name>
<dbReference type="Pfam" id="PF00104">
    <property type="entry name" value="Hormone_recep"/>
    <property type="match status" value="1"/>
</dbReference>
<evidence type="ECO:0000256" key="4">
    <source>
        <dbReference type="ARBA" id="ARBA00022833"/>
    </source>
</evidence>
<keyword evidence="9 10" id="KW-0539">Nucleus</keyword>
<reference evidence="13 14" key="2">
    <citation type="journal article" date="2019" name="G3 (Bethesda)">
        <title>Hybrid Assembly of the Genome of the Entomopathogenic Nematode Steinernema carpocapsae Identifies the X-Chromosome.</title>
        <authorList>
            <person name="Serra L."/>
            <person name="Macchietto M."/>
            <person name="Macias-Munoz A."/>
            <person name="McGill C.J."/>
            <person name="Rodriguez I.M."/>
            <person name="Rodriguez B."/>
            <person name="Murad R."/>
            <person name="Mortazavi A."/>
        </authorList>
    </citation>
    <scope>NUCLEOTIDE SEQUENCE [LARGE SCALE GENOMIC DNA]</scope>
    <source>
        <strain evidence="13 14">ALL</strain>
    </source>
</reference>
<keyword evidence="4 10" id="KW-0862">Zinc</keyword>
<evidence type="ECO:0008006" key="15">
    <source>
        <dbReference type="Google" id="ProtNLM"/>
    </source>
</evidence>
<dbReference type="AlphaFoldDB" id="A0A4U5LS47"/>
<keyword evidence="2 10" id="KW-0479">Metal-binding</keyword>
<dbReference type="OrthoDB" id="9984314at2759"/>
<evidence type="ECO:0000313" key="14">
    <source>
        <dbReference type="Proteomes" id="UP000298663"/>
    </source>
</evidence>
<evidence type="ECO:0000313" key="13">
    <source>
        <dbReference type="EMBL" id="TKR58847.1"/>
    </source>
</evidence>
<evidence type="ECO:0000256" key="1">
    <source>
        <dbReference type="ARBA" id="ARBA00005993"/>
    </source>
</evidence>